<feature type="region of interest" description="Disordered" evidence="1">
    <location>
        <begin position="216"/>
        <end position="241"/>
    </location>
</feature>
<dbReference type="AlphaFoldDB" id="A0A8T2M8U5"/>
<dbReference type="Proteomes" id="UP000752171">
    <property type="component" value="Unassembled WGS sequence"/>
</dbReference>
<evidence type="ECO:0000256" key="1">
    <source>
        <dbReference type="SAM" id="MobiDB-lite"/>
    </source>
</evidence>
<sequence length="356" mass="41192">SSQICFQNQETATSFFQVLATIYRDEREYSKKIYDVGNTEHLIETASAEQLGYVVVRILKFNPQFQEFIDVDRNVDIRNLDRFQLFLSCKETESSQPMATSVSQAQHTQVSQEHEKLRSILEKKAPETLDELKTKGTVTEKARIKLVKLRVSDLVEKHGFTEKVALAKNIIAVFPSLRVQVDGNGEGFEHFYDPDSHSGFLEMRLRNIRRKLEDGQRSYRSNKRRCEDGPNPDKEEEDGSGTSEWINLMKRLRPSTDNISSIKAAMQKTFTWRRSWIAKHSPSLSEIFEEYLHFLDMPTLLDTEFGKMFEGKGDLFLRRWEATIIPKLKAIAIMETGDLASLKDMENQNEGIYFQI</sequence>
<dbReference type="PANTHER" id="PTHR31025">
    <property type="entry name" value="SI:CH211-196P9.1-RELATED"/>
    <property type="match status" value="1"/>
</dbReference>
<feature type="non-terminal residue" evidence="2">
    <location>
        <position position="356"/>
    </location>
</feature>
<gene>
    <name evidence="2" type="ORF">AMEX_G5993</name>
</gene>
<protein>
    <submittedName>
        <fullName evidence="2">Uncharacterized protein</fullName>
    </submittedName>
</protein>
<organism evidence="2 3">
    <name type="scientific">Astyanax mexicanus</name>
    <name type="common">Blind cave fish</name>
    <name type="synonym">Astyanax fasciatus mexicanus</name>
    <dbReference type="NCBI Taxonomy" id="7994"/>
    <lineage>
        <taxon>Eukaryota</taxon>
        <taxon>Metazoa</taxon>
        <taxon>Chordata</taxon>
        <taxon>Craniata</taxon>
        <taxon>Vertebrata</taxon>
        <taxon>Euteleostomi</taxon>
        <taxon>Actinopterygii</taxon>
        <taxon>Neopterygii</taxon>
        <taxon>Teleostei</taxon>
        <taxon>Ostariophysi</taxon>
        <taxon>Characiformes</taxon>
        <taxon>Characoidei</taxon>
        <taxon>Acestrorhamphidae</taxon>
        <taxon>Acestrorhamphinae</taxon>
        <taxon>Astyanax</taxon>
    </lineage>
</organism>
<dbReference type="PANTHER" id="PTHR31025:SF28">
    <property type="match status" value="1"/>
</dbReference>
<dbReference type="EMBL" id="JAICCE010000004">
    <property type="protein sequence ID" value="KAG9278175.1"/>
    <property type="molecule type" value="Genomic_DNA"/>
</dbReference>
<evidence type="ECO:0000313" key="2">
    <source>
        <dbReference type="EMBL" id="KAG9278175.1"/>
    </source>
</evidence>
<accession>A0A8T2M8U5</accession>
<evidence type="ECO:0000313" key="3">
    <source>
        <dbReference type="Proteomes" id="UP000752171"/>
    </source>
</evidence>
<feature type="compositionally biased region" description="Basic and acidic residues" evidence="1">
    <location>
        <begin position="224"/>
        <end position="233"/>
    </location>
</feature>
<comment type="caution">
    <text evidence="2">The sequence shown here is derived from an EMBL/GenBank/DDBJ whole genome shotgun (WGS) entry which is preliminary data.</text>
</comment>
<proteinExistence type="predicted"/>
<reference evidence="2 3" key="1">
    <citation type="submission" date="2021-07" db="EMBL/GenBank/DDBJ databases">
        <authorList>
            <person name="Imarazene B."/>
            <person name="Zahm M."/>
            <person name="Klopp C."/>
            <person name="Cabau C."/>
            <person name="Beille S."/>
            <person name="Jouanno E."/>
            <person name="Castinel A."/>
            <person name="Lluch J."/>
            <person name="Gil L."/>
            <person name="Kuchtly C."/>
            <person name="Lopez Roques C."/>
            <person name="Donnadieu C."/>
            <person name="Parrinello H."/>
            <person name="Journot L."/>
            <person name="Du K."/>
            <person name="Schartl M."/>
            <person name="Retaux S."/>
            <person name="Guiguen Y."/>
        </authorList>
    </citation>
    <scope>NUCLEOTIDE SEQUENCE [LARGE SCALE GENOMIC DNA]</scope>
    <source>
        <strain evidence="2">Pach_M1</strain>
        <tissue evidence="2">Testis</tissue>
    </source>
</reference>
<name>A0A8T2M8U5_ASTMX</name>